<proteinExistence type="predicted"/>
<dbReference type="RefSeq" id="WP_035312860.1">
    <property type="nucleotide sequence ID" value="NZ_AODH01000002.1"/>
</dbReference>
<dbReference type="EMBL" id="AODH01000002">
    <property type="protein sequence ID" value="EUJ42107.1"/>
    <property type="molecule type" value="Genomic_DNA"/>
</dbReference>
<dbReference type="OrthoDB" id="9802228at2"/>
<evidence type="ECO:0000256" key="3">
    <source>
        <dbReference type="ARBA" id="ARBA00023163"/>
    </source>
</evidence>
<evidence type="ECO:0000313" key="5">
    <source>
        <dbReference type="EMBL" id="EUJ42107.1"/>
    </source>
</evidence>
<dbReference type="STRING" id="1265861.BCAMP_00715"/>
<dbReference type="Proteomes" id="UP000019243">
    <property type="component" value="Unassembled WGS sequence"/>
</dbReference>
<dbReference type="Gene3D" id="1.10.10.60">
    <property type="entry name" value="Homeodomain-like"/>
    <property type="match status" value="1"/>
</dbReference>
<dbReference type="InterPro" id="IPR018060">
    <property type="entry name" value="HTH_AraC"/>
</dbReference>
<dbReference type="PROSITE" id="PS01124">
    <property type="entry name" value="HTH_ARAC_FAMILY_2"/>
    <property type="match status" value="1"/>
</dbReference>
<protein>
    <recommendedName>
        <fullName evidence="4">HTH araC/xylS-type domain-containing protein</fullName>
    </recommendedName>
</protein>
<dbReference type="Pfam" id="PF12833">
    <property type="entry name" value="HTH_18"/>
    <property type="match status" value="1"/>
</dbReference>
<organism evidence="5 6">
    <name type="scientific">Brochothrix campestris FSL F6-1037</name>
    <dbReference type="NCBI Taxonomy" id="1265861"/>
    <lineage>
        <taxon>Bacteria</taxon>
        <taxon>Bacillati</taxon>
        <taxon>Bacillota</taxon>
        <taxon>Bacilli</taxon>
        <taxon>Bacillales</taxon>
        <taxon>Listeriaceae</taxon>
        <taxon>Brochothrix</taxon>
    </lineage>
</organism>
<feature type="domain" description="HTH araC/xylS-type" evidence="4">
    <location>
        <begin position="303"/>
        <end position="401"/>
    </location>
</feature>
<dbReference type="SMART" id="SM00342">
    <property type="entry name" value="HTH_ARAC"/>
    <property type="match status" value="1"/>
</dbReference>
<keyword evidence="1" id="KW-0805">Transcription regulation</keyword>
<evidence type="ECO:0000259" key="4">
    <source>
        <dbReference type="PROSITE" id="PS01124"/>
    </source>
</evidence>
<accession>W7CYS3</accession>
<keyword evidence="6" id="KW-1185">Reference proteome</keyword>
<name>W7CYS3_9LIST</name>
<dbReference type="AlphaFoldDB" id="W7CYS3"/>
<evidence type="ECO:0000256" key="1">
    <source>
        <dbReference type="ARBA" id="ARBA00023015"/>
    </source>
</evidence>
<dbReference type="SUPFAM" id="SSF46689">
    <property type="entry name" value="Homeodomain-like"/>
    <property type="match status" value="2"/>
</dbReference>
<gene>
    <name evidence="5" type="ORF">BCAMP_00715</name>
</gene>
<evidence type="ECO:0000313" key="6">
    <source>
        <dbReference type="Proteomes" id="UP000019243"/>
    </source>
</evidence>
<reference evidence="5 6" key="1">
    <citation type="submission" date="2012-12" db="EMBL/GenBank/DDBJ databases">
        <title>Novel taxa of Listeriaceae from agricultural environments in the United States.</title>
        <authorList>
            <person name="den Bakker H.C."/>
            <person name="Allred A."/>
            <person name="Warchocki S."/>
            <person name="Wright E.M."/>
            <person name="Burrell A."/>
            <person name="Nightingale K.K."/>
            <person name="Kephart D."/>
            <person name="Wiedmann M."/>
        </authorList>
    </citation>
    <scope>NUCLEOTIDE SEQUENCE [LARGE SCALE GENOMIC DNA]</scope>
    <source>
        <strain evidence="5 6">FSL F6-1037</strain>
    </source>
</reference>
<comment type="caution">
    <text evidence="5">The sequence shown here is derived from an EMBL/GenBank/DDBJ whole genome shotgun (WGS) entry which is preliminary data.</text>
</comment>
<dbReference type="GO" id="GO:0003700">
    <property type="term" value="F:DNA-binding transcription factor activity"/>
    <property type="evidence" value="ECO:0007669"/>
    <property type="project" value="InterPro"/>
</dbReference>
<dbReference type="InterPro" id="IPR009057">
    <property type="entry name" value="Homeodomain-like_sf"/>
</dbReference>
<evidence type="ECO:0000256" key="2">
    <source>
        <dbReference type="ARBA" id="ARBA00023125"/>
    </source>
</evidence>
<dbReference type="PANTHER" id="PTHR43280">
    <property type="entry name" value="ARAC-FAMILY TRANSCRIPTIONAL REGULATOR"/>
    <property type="match status" value="1"/>
</dbReference>
<sequence length="404" mass="46199">MEVFVTRKRAHVIELLQTLTDFPFTLLYHSGKWQCFEKGKEQNKLQRPAFIDRIQPSLSNGNKPELYISPLLERFIFIDLVPHLDARLIVGPFLTAQLTPETLQLLSNAQPINRRSQLPSYYAQLPCLDVTKQFALIQLIYTIIFGKPLKSETILITDCWLPPTDDTKDRQQLEATATRPNKRSFGMEQHYLALIEQGKTDYLKLLLNQGPLFLDESVGLLATSSLLRHYKNIGIAAVSLATRAAIKGGLFSERAYELSDGYIQQLENCQTIAEADQLIKIALLLFTDEVRRCVNNHLSPHIIKTVHYLKAHLYEEVTVNQLAADLQLSPNYLATCFKRELGVSVLTHLHKLRIEEAQLLIAAHQDSLLEIAQRLKFHDQSHFTRVFKQHTGMTPRTYLNETLC</sequence>
<dbReference type="PANTHER" id="PTHR43280:SF28">
    <property type="entry name" value="HTH-TYPE TRANSCRIPTIONAL ACTIVATOR RHAS"/>
    <property type="match status" value="1"/>
</dbReference>
<dbReference type="GO" id="GO:0043565">
    <property type="term" value="F:sequence-specific DNA binding"/>
    <property type="evidence" value="ECO:0007669"/>
    <property type="project" value="InterPro"/>
</dbReference>
<keyword evidence="3" id="KW-0804">Transcription</keyword>
<keyword evidence="2" id="KW-0238">DNA-binding</keyword>